<comment type="caution">
    <text evidence="3">The sequence shown here is derived from an EMBL/GenBank/DDBJ whole genome shotgun (WGS) entry which is preliminary data.</text>
</comment>
<dbReference type="OrthoDB" id="5121599at2"/>
<reference evidence="3 4" key="1">
    <citation type="submission" date="2018-08" db="EMBL/GenBank/DDBJ databases">
        <title>Sequencing the genomes of 1000 actinobacteria strains.</title>
        <authorList>
            <person name="Klenk H.-P."/>
        </authorList>
    </citation>
    <scope>NUCLEOTIDE SEQUENCE [LARGE SCALE GENOMIC DNA]</scope>
    <source>
        <strain evidence="3 4">DSM 43927</strain>
    </source>
</reference>
<organism evidence="3 4">
    <name type="scientific">Thermomonospora umbrina</name>
    <dbReference type="NCBI Taxonomy" id="111806"/>
    <lineage>
        <taxon>Bacteria</taxon>
        <taxon>Bacillati</taxon>
        <taxon>Actinomycetota</taxon>
        <taxon>Actinomycetes</taxon>
        <taxon>Streptosporangiales</taxon>
        <taxon>Thermomonosporaceae</taxon>
        <taxon>Thermomonospora</taxon>
    </lineage>
</organism>
<dbReference type="InterPro" id="IPR009003">
    <property type="entry name" value="Peptidase_S1_PA"/>
</dbReference>
<name>A0A3D9T194_9ACTN</name>
<keyword evidence="4" id="KW-1185">Reference proteome</keyword>
<accession>A0A3D9T194</accession>
<dbReference type="Proteomes" id="UP000256661">
    <property type="component" value="Unassembled WGS sequence"/>
</dbReference>
<feature type="chain" id="PRO_5017648591" description="V8-like Glu-specific endopeptidase" evidence="2">
    <location>
        <begin position="32"/>
        <end position="312"/>
    </location>
</feature>
<evidence type="ECO:0008006" key="5">
    <source>
        <dbReference type="Google" id="ProtNLM"/>
    </source>
</evidence>
<proteinExistence type="predicted"/>
<dbReference type="InterPro" id="IPR050966">
    <property type="entry name" value="Glutamyl_endopeptidase"/>
</dbReference>
<sequence length="312" mass="32711">MQAPFRGLALTALGSATLLSSVLVPASSASASTDPRPVVRALATTADAQSRVGSLWTAARMRSAVPMERLLYFGGPARGTVAPQAYPDKGSAWTGGGQVVKSTGRVFFTYQGRAASCSGSAVVSRNESTVITAGHCVKLDGAWHSDWVFVPAYENGNAPFGKWTARKTLATAQWGATEAIQYDIGAAVLNPLDGRSLTDVVGGREVAFNQPKRQPMYSFGYPAAAPYDGSRLTYCSGSTTVAFLLGTIGMACTMTGGSSGGPWFLKFDEATGSGVLNSVNSYKLNLPFLSGNMYGPYFGDDAKSLYDQAQDA</sequence>
<evidence type="ECO:0000256" key="2">
    <source>
        <dbReference type="SAM" id="SignalP"/>
    </source>
</evidence>
<evidence type="ECO:0000256" key="1">
    <source>
        <dbReference type="ARBA" id="ARBA00022729"/>
    </source>
</evidence>
<evidence type="ECO:0000313" key="3">
    <source>
        <dbReference type="EMBL" id="REF00114.1"/>
    </source>
</evidence>
<protein>
    <recommendedName>
        <fullName evidence="5">V8-like Glu-specific endopeptidase</fullName>
    </recommendedName>
</protein>
<dbReference type="RefSeq" id="WP_116026974.1">
    <property type="nucleotide sequence ID" value="NZ_QTTT01000001.1"/>
</dbReference>
<dbReference type="PANTHER" id="PTHR15462">
    <property type="entry name" value="SERINE PROTEASE"/>
    <property type="match status" value="1"/>
</dbReference>
<dbReference type="EMBL" id="QTTT01000001">
    <property type="protein sequence ID" value="REF00114.1"/>
    <property type="molecule type" value="Genomic_DNA"/>
</dbReference>
<dbReference type="AlphaFoldDB" id="A0A3D9T194"/>
<dbReference type="InterPro" id="IPR043504">
    <property type="entry name" value="Peptidase_S1_PA_chymotrypsin"/>
</dbReference>
<feature type="signal peptide" evidence="2">
    <location>
        <begin position="1"/>
        <end position="31"/>
    </location>
</feature>
<evidence type="ECO:0000313" key="4">
    <source>
        <dbReference type="Proteomes" id="UP000256661"/>
    </source>
</evidence>
<dbReference type="SUPFAM" id="SSF50494">
    <property type="entry name" value="Trypsin-like serine proteases"/>
    <property type="match status" value="1"/>
</dbReference>
<keyword evidence="1 2" id="KW-0732">Signal</keyword>
<dbReference type="PANTHER" id="PTHR15462:SF19">
    <property type="entry name" value="PEPTIDASE S1 DOMAIN-CONTAINING PROTEIN"/>
    <property type="match status" value="1"/>
</dbReference>
<dbReference type="Gene3D" id="2.40.10.10">
    <property type="entry name" value="Trypsin-like serine proteases"/>
    <property type="match status" value="2"/>
</dbReference>
<gene>
    <name evidence="3" type="ORF">DFJ69_5642</name>
</gene>